<dbReference type="AlphaFoldDB" id="X0XNS6"/>
<dbReference type="EMBL" id="BARS01052699">
    <property type="protein sequence ID" value="GAG44850.1"/>
    <property type="molecule type" value="Genomic_DNA"/>
</dbReference>
<proteinExistence type="predicted"/>
<name>X0XNS6_9ZZZZ</name>
<gene>
    <name evidence="2" type="ORF">S01H1_78315</name>
</gene>
<dbReference type="SUPFAM" id="SSF56601">
    <property type="entry name" value="beta-lactamase/transpeptidase-like"/>
    <property type="match status" value="1"/>
</dbReference>
<organism evidence="2">
    <name type="scientific">marine sediment metagenome</name>
    <dbReference type="NCBI Taxonomy" id="412755"/>
    <lineage>
        <taxon>unclassified sequences</taxon>
        <taxon>metagenomes</taxon>
        <taxon>ecological metagenomes</taxon>
    </lineage>
</organism>
<feature type="domain" description="Beta-lactamase-related" evidence="1">
    <location>
        <begin position="20"/>
        <end position="216"/>
    </location>
</feature>
<accession>X0XNS6</accession>
<evidence type="ECO:0000313" key="2">
    <source>
        <dbReference type="EMBL" id="GAG44850.1"/>
    </source>
</evidence>
<dbReference type="InterPro" id="IPR012338">
    <property type="entry name" value="Beta-lactam/transpept-like"/>
</dbReference>
<dbReference type="Gene3D" id="3.40.710.10">
    <property type="entry name" value="DD-peptidase/beta-lactamase superfamily"/>
    <property type="match status" value="1"/>
</dbReference>
<reference evidence="2" key="1">
    <citation type="journal article" date="2014" name="Front. Microbiol.">
        <title>High frequency of phylogenetically diverse reductive dehalogenase-homologous genes in deep subseafloor sedimentary metagenomes.</title>
        <authorList>
            <person name="Kawai M."/>
            <person name="Futagami T."/>
            <person name="Toyoda A."/>
            <person name="Takaki Y."/>
            <person name="Nishi S."/>
            <person name="Hori S."/>
            <person name="Arai W."/>
            <person name="Tsubouchi T."/>
            <person name="Morono Y."/>
            <person name="Uchiyama I."/>
            <person name="Ito T."/>
            <person name="Fujiyama A."/>
            <person name="Inagaki F."/>
            <person name="Takami H."/>
        </authorList>
    </citation>
    <scope>NUCLEOTIDE SEQUENCE</scope>
    <source>
        <strain evidence="2">Expedition CK06-06</strain>
    </source>
</reference>
<dbReference type="PANTHER" id="PTHR46825:SF9">
    <property type="entry name" value="BETA-LACTAMASE-RELATED DOMAIN-CONTAINING PROTEIN"/>
    <property type="match status" value="1"/>
</dbReference>
<dbReference type="PANTHER" id="PTHR46825">
    <property type="entry name" value="D-ALANYL-D-ALANINE-CARBOXYPEPTIDASE/ENDOPEPTIDASE AMPH"/>
    <property type="match status" value="1"/>
</dbReference>
<comment type="caution">
    <text evidence="2">The sequence shown here is derived from an EMBL/GenBank/DDBJ whole genome shotgun (WGS) entry which is preliminary data.</text>
</comment>
<protein>
    <recommendedName>
        <fullName evidence="1">Beta-lactamase-related domain-containing protein</fullName>
    </recommendedName>
</protein>
<dbReference type="Pfam" id="PF00144">
    <property type="entry name" value="Beta-lactamase"/>
    <property type="match status" value="1"/>
</dbReference>
<dbReference type="InterPro" id="IPR050491">
    <property type="entry name" value="AmpC-like"/>
</dbReference>
<dbReference type="InterPro" id="IPR001466">
    <property type="entry name" value="Beta-lactam-related"/>
</dbReference>
<sequence length="231" mass="25198">LSAPPQQQGPTDPNELEAYLDDLMAEQMEEHHITGATVAVVKDGELFFAKGYGSADIENGTPVDPDQTLFSVGSLSKLFIWTAVMQLVEQGKLDLDADVNTYLKEAQIPATFPEPITLAHLMTHTAGFEELVTARFPLEVESVLPLDAYIDEGRPARVRPPGPTLGYSNYGASLAGFIVQEVSGVPYEQYVEDNTLIPLGMVRSSLRQPLPQALADDLAVGYLYTQGDYRP</sequence>
<evidence type="ECO:0000259" key="1">
    <source>
        <dbReference type="Pfam" id="PF00144"/>
    </source>
</evidence>
<feature type="non-terminal residue" evidence="2">
    <location>
        <position position="231"/>
    </location>
</feature>
<feature type="non-terminal residue" evidence="2">
    <location>
        <position position="1"/>
    </location>
</feature>